<comment type="caution">
    <text evidence="2">The sequence shown here is derived from an EMBL/GenBank/DDBJ whole genome shotgun (WGS) entry which is preliminary data.</text>
</comment>
<dbReference type="Pfam" id="PF08241">
    <property type="entry name" value="Methyltransf_11"/>
    <property type="match status" value="1"/>
</dbReference>
<dbReference type="EMBL" id="PYLZ01000011">
    <property type="protein sequence ID" value="PSW22821.1"/>
    <property type="molecule type" value="Genomic_DNA"/>
</dbReference>
<accession>A0A0J8VB37</accession>
<dbReference type="RefSeq" id="WP_048899655.1">
    <property type="nucleotide sequence ID" value="NZ_AP024853.1"/>
</dbReference>
<proteinExistence type="predicted"/>
<organism evidence="2 3">
    <name type="scientific">Photobacterium swingsii</name>
    <dbReference type="NCBI Taxonomy" id="680026"/>
    <lineage>
        <taxon>Bacteria</taxon>
        <taxon>Pseudomonadati</taxon>
        <taxon>Pseudomonadota</taxon>
        <taxon>Gammaproteobacteria</taxon>
        <taxon>Vibrionales</taxon>
        <taxon>Vibrionaceae</taxon>
        <taxon>Photobacterium</taxon>
    </lineage>
</organism>
<reference evidence="2 3" key="1">
    <citation type="submission" date="2018-01" db="EMBL/GenBank/DDBJ databases">
        <title>Whole genome sequencing of Histamine producing bacteria.</title>
        <authorList>
            <person name="Butler K."/>
        </authorList>
    </citation>
    <scope>NUCLEOTIDE SEQUENCE [LARGE SCALE GENOMIC DNA]</scope>
    <source>
        <strain evidence="2 3">DSM 24669</strain>
    </source>
</reference>
<dbReference type="Proteomes" id="UP000240481">
    <property type="component" value="Unassembled WGS sequence"/>
</dbReference>
<dbReference type="OrthoDB" id="529208at2"/>
<evidence type="ECO:0000313" key="3">
    <source>
        <dbReference type="Proteomes" id="UP000240481"/>
    </source>
</evidence>
<keyword evidence="2" id="KW-0808">Transferase</keyword>
<dbReference type="GO" id="GO:0008757">
    <property type="term" value="F:S-adenosylmethionine-dependent methyltransferase activity"/>
    <property type="evidence" value="ECO:0007669"/>
    <property type="project" value="InterPro"/>
</dbReference>
<dbReference type="Gene3D" id="3.40.50.150">
    <property type="entry name" value="Vaccinia Virus protein VP39"/>
    <property type="match status" value="1"/>
</dbReference>
<evidence type="ECO:0000313" key="2">
    <source>
        <dbReference type="EMBL" id="PSW22821.1"/>
    </source>
</evidence>
<keyword evidence="2" id="KW-0489">Methyltransferase</keyword>
<dbReference type="GO" id="GO:0032259">
    <property type="term" value="P:methylation"/>
    <property type="evidence" value="ECO:0007669"/>
    <property type="project" value="UniProtKB-KW"/>
</dbReference>
<dbReference type="AlphaFoldDB" id="A0A0J8VB37"/>
<dbReference type="STRING" id="680026.AB733_15915"/>
<evidence type="ECO:0000259" key="1">
    <source>
        <dbReference type="Pfam" id="PF08241"/>
    </source>
</evidence>
<dbReference type="InterPro" id="IPR013216">
    <property type="entry name" value="Methyltransf_11"/>
</dbReference>
<name>A0A0J8VB37_9GAMM</name>
<gene>
    <name evidence="2" type="ORF">C9I94_18760</name>
</gene>
<feature type="domain" description="Methyltransferase type 11" evidence="1">
    <location>
        <begin position="56"/>
        <end position="149"/>
    </location>
</feature>
<dbReference type="InterPro" id="IPR029063">
    <property type="entry name" value="SAM-dependent_MTases_sf"/>
</dbReference>
<sequence length="268" mass="29830">MSGKVLMPNENREISKTPGHWVLAQLGKKVLRPGGKELTQKMLKGLGIRPSDRVVEFAPGMGYTARLCLQQSPANYIAIEQNEQAADIVRSYLDGKTQVCRVGNAQDTGLGNAEATVVYGEAMLTMQSHARKNEIIAEAARILATNGRYGIHELCITPDDIDDDKKRTIQKEITETIQHPAKPITPLEWKQLMEDNGFEIEFEAIAPMHLLEPKRMLDDEGLAGLLNIAKNILTKPSARKRVLGMRKVFRQHANNLSAITLVVRKKQS</sequence>
<dbReference type="SUPFAM" id="SSF53335">
    <property type="entry name" value="S-adenosyl-L-methionine-dependent methyltransferases"/>
    <property type="match status" value="1"/>
</dbReference>
<protein>
    <submittedName>
        <fullName evidence="2">Class I SAM-dependent methyltransferase</fullName>
    </submittedName>
</protein>
<keyword evidence="3" id="KW-1185">Reference proteome</keyword>